<dbReference type="InterPro" id="IPR002110">
    <property type="entry name" value="Ankyrin_rpt"/>
</dbReference>
<dbReference type="SUPFAM" id="SSF48403">
    <property type="entry name" value="Ankyrin repeat"/>
    <property type="match status" value="1"/>
</dbReference>
<dbReference type="PANTHER" id="PTHR24198">
    <property type="entry name" value="ANKYRIN REPEAT AND PROTEIN KINASE DOMAIN-CONTAINING PROTEIN"/>
    <property type="match status" value="1"/>
</dbReference>
<dbReference type="PANTHER" id="PTHR24198:SF165">
    <property type="entry name" value="ANKYRIN REPEAT-CONTAINING PROTEIN-RELATED"/>
    <property type="match status" value="1"/>
</dbReference>
<protein>
    <submittedName>
        <fullName evidence="4">Uncharacterized protein</fullName>
    </submittedName>
</protein>
<organism evidence="4">
    <name type="scientific">Gibberella zeae</name>
    <name type="common">Wheat head blight fungus</name>
    <name type="synonym">Fusarium graminearum</name>
    <dbReference type="NCBI Taxonomy" id="5518"/>
    <lineage>
        <taxon>Eukaryota</taxon>
        <taxon>Fungi</taxon>
        <taxon>Dikarya</taxon>
        <taxon>Ascomycota</taxon>
        <taxon>Pezizomycotina</taxon>
        <taxon>Sordariomycetes</taxon>
        <taxon>Hypocreomycetidae</taxon>
        <taxon>Hypocreales</taxon>
        <taxon>Nectriaceae</taxon>
        <taxon>Fusarium</taxon>
    </lineage>
</organism>
<dbReference type="SMART" id="SM00248">
    <property type="entry name" value="ANK"/>
    <property type="match status" value="4"/>
</dbReference>
<dbReference type="EMBL" id="CAAKMV010000127">
    <property type="protein sequence ID" value="VIO57149.1"/>
    <property type="molecule type" value="Genomic_DNA"/>
</dbReference>
<dbReference type="Pfam" id="PF00023">
    <property type="entry name" value="Ank"/>
    <property type="match status" value="1"/>
</dbReference>
<accession>A0A4E9DGA1</accession>
<evidence type="ECO:0000313" key="4">
    <source>
        <dbReference type="EMBL" id="VIO57149.1"/>
    </source>
</evidence>
<evidence type="ECO:0000256" key="2">
    <source>
        <dbReference type="ARBA" id="ARBA00023043"/>
    </source>
</evidence>
<proteinExistence type="predicted"/>
<dbReference type="Pfam" id="PF12796">
    <property type="entry name" value="Ank_2"/>
    <property type="match status" value="1"/>
</dbReference>
<gene>
    <name evidence="4" type="ORF">FUG_LOCUS237348</name>
</gene>
<evidence type="ECO:0000256" key="1">
    <source>
        <dbReference type="ARBA" id="ARBA00022737"/>
    </source>
</evidence>
<sequence>MVKLLCKNNATLSSVNHDNSTPLHITLLHSDEGNEAIVDYLLRGCLSIARLNTGINVVEALLKRNAIVDSKDRIGRVPMHFALYRATTCINTLLQANAILETVDLMERNALHFAVVSGRLDVVTLVLNKHPNYIHQTGVDGWSPLMWAVRICGRWGTQEDERTKIISELIARGANPHISGEGLYRKWTACDLAYYYGHGRDVIDLLEPKDELIQPGELQDKDLDNQRAAKKIEYSYCDACLLCYRSQNIIHPKHSFTNPSGRCVYAQDPSSDGNSSDSDSTEEDTNSEEEGDGSRGGSEDGSGDVSVDGSDDG</sequence>
<dbReference type="Gene3D" id="1.25.40.20">
    <property type="entry name" value="Ankyrin repeat-containing domain"/>
    <property type="match status" value="2"/>
</dbReference>
<evidence type="ECO:0000256" key="3">
    <source>
        <dbReference type="SAM" id="MobiDB-lite"/>
    </source>
</evidence>
<dbReference type="AlphaFoldDB" id="A0A4E9DGA1"/>
<feature type="compositionally biased region" description="Low complexity" evidence="3">
    <location>
        <begin position="303"/>
        <end position="313"/>
    </location>
</feature>
<keyword evidence="2" id="KW-0040">ANK repeat</keyword>
<reference evidence="4" key="1">
    <citation type="submission" date="2019-04" db="EMBL/GenBank/DDBJ databases">
        <authorList>
            <person name="Melise S."/>
            <person name="Noan J."/>
            <person name="Okalmin O."/>
        </authorList>
    </citation>
    <scope>NUCLEOTIDE SEQUENCE</scope>
    <source>
        <strain evidence="4">FN9</strain>
    </source>
</reference>
<keyword evidence="1" id="KW-0677">Repeat</keyword>
<feature type="region of interest" description="Disordered" evidence="3">
    <location>
        <begin position="260"/>
        <end position="313"/>
    </location>
</feature>
<dbReference type="InterPro" id="IPR036770">
    <property type="entry name" value="Ankyrin_rpt-contain_sf"/>
</dbReference>
<name>A0A4E9DGA1_GIBZA</name>
<feature type="compositionally biased region" description="Acidic residues" evidence="3">
    <location>
        <begin position="279"/>
        <end position="291"/>
    </location>
</feature>